<proteinExistence type="predicted"/>
<accession>A0A2I2KYY3</accession>
<gene>
    <name evidence="2" type="ORF">FRACA_550014</name>
</gene>
<protein>
    <submittedName>
        <fullName evidence="2">Uncharacterized protein</fullName>
    </submittedName>
</protein>
<dbReference type="EMBL" id="FZMO01000501">
    <property type="protein sequence ID" value="SNQ50859.1"/>
    <property type="molecule type" value="Genomic_DNA"/>
</dbReference>
<keyword evidence="3" id="KW-1185">Reference proteome</keyword>
<evidence type="ECO:0000313" key="3">
    <source>
        <dbReference type="Proteomes" id="UP000234331"/>
    </source>
</evidence>
<name>A0A2I2KYY3_9ACTN</name>
<dbReference type="Proteomes" id="UP000234331">
    <property type="component" value="Unassembled WGS sequence"/>
</dbReference>
<feature type="region of interest" description="Disordered" evidence="1">
    <location>
        <begin position="1"/>
        <end position="20"/>
    </location>
</feature>
<evidence type="ECO:0000313" key="2">
    <source>
        <dbReference type="EMBL" id="SNQ50859.1"/>
    </source>
</evidence>
<dbReference type="AlphaFoldDB" id="A0A2I2KYY3"/>
<organism evidence="2 3">
    <name type="scientific">Frankia canadensis</name>
    <dbReference type="NCBI Taxonomy" id="1836972"/>
    <lineage>
        <taxon>Bacteria</taxon>
        <taxon>Bacillati</taxon>
        <taxon>Actinomycetota</taxon>
        <taxon>Actinomycetes</taxon>
        <taxon>Frankiales</taxon>
        <taxon>Frankiaceae</taxon>
        <taxon>Frankia</taxon>
    </lineage>
</organism>
<reference evidence="2 3" key="1">
    <citation type="submission" date="2017-06" db="EMBL/GenBank/DDBJ databases">
        <authorList>
            <person name="Kim H.J."/>
            <person name="Triplett B.A."/>
        </authorList>
    </citation>
    <scope>NUCLEOTIDE SEQUENCE [LARGE SCALE GENOMIC DNA]</scope>
    <source>
        <strain evidence="2">FRACA_ARgP5</strain>
    </source>
</reference>
<sequence length="55" mass="5876">MIRHPRTRATGGSGGGNQRRMVRRWSGLRPDVVPDAEPHVPPGVSCVVSARASVT</sequence>
<evidence type="ECO:0000256" key="1">
    <source>
        <dbReference type="SAM" id="MobiDB-lite"/>
    </source>
</evidence>